<reference evidence="1 2" key="1">
    <citation type="journal article" date="2018" name="Front. Plant Sci.">
        <title>Red Clover (Trifolium pratense) and Zigzag Clover (T. medium) - A Picture of Genomic Similarities and Differences.</title>
        <authorList>
            <person name="Dluhosova J."/>
            <person name="Istvanek J."/>
            <person name="Nedelnik J."/>
            <person name="Repkova J."/>
        </authorList>
    </citation>
    <scope>NUCLEOTIDE SEQUENCE [LARGE SCALE GENOMIC DNA]</scope>
    <source>
        <strain evidence="2">cv. 10/8</strain>
        <tissue evidence="1">Leaf</tissue>
    </source>
</reference>
<dbReference type="Proteomes" id="UP000265520">
    <property type="component" value="Unassembled WGS sequence"/>
</dbReference>
<accession>A0A392S7U5</accession>
<evidence type="ECO:0000313" key="1">
    <source>
        <dbReference type="EMBL" id="MCI43965.1"/>
    </source>
</evidence>
<dbReference type="AlphaFoldDB" id="A0A392S7U5"/>
<keyword evidence="2" id="KW-1185">Reference proteome</keyword>
<proteinExistence type="predicted"/>
<name>A0A392S7U5_9FABA</name>
<feature type="non-terminal residue" evidence="1">
    <location>
        <position position="1"/>
    </location>
</feature>
<organism evidence="1 2">
    <name type="scientific">Trifolium medium</name>
    <dbReference type="NCBI Taxonomy" id="97028"/>
    <lineage>
        <taxon>Eukaryota</taxon>
        <taxon>Viridiplantae</taxon>
        <taxon>Streptophyta</taxon>
        <taxon>Embryophyta</taxon>
        <taxon>Tracheophyta</taxon>
        <taxon>Spermatophyta</taxon>
        <taxon>Magnoliopsida</taxon>
        <taxon>eudicotyledons</taxon>
        <taxon>Gunneridae</taxon>
        <taxon>Pentapetalae</taxon>
        <taxon>rosids</taxon>
        <taxon>fabids</taxon>
        <taxon>Fabales</taxon>
        <taxon>Fabaceae</taxon>
        <taxon>Papilionoideae</taxon>
        <taxon>50 kb inversion clade</taxon>
        <taxon>NPAAA clade</taxon>
        <taxon>Hologalegina</taxon>
        <taxon>IRL clade</taxon>
        <taxon>Trifolieae</taxon>
        <taxon>Trifolium</taxon>
    </lineage>
</organism>
<sequence length="81" mass="9349">SRIPLWRNAREGPAQRAVDLYETAGLKFQRRNAQSSETSFSKIIQRRNAPNTRRNTQLPERNCCFMILMAQRATLLGATRN</sequence>
<dbReference type="EMBL" id="LXQA010324290">
    <property type="protein sequence ID" value="MCI43965.1"/>
    <property type="molecule type" value="Genomic_DNA"/>
</dbReference>
<comment type="caution">
    <text evidence="1">The sequence shown here is derived from an EMBL/GenBank/DDBJ whole genome shotgun (WGS) entry which is preliminary data.</text>
</comment>
<protein>
    <submittedName>
        <fullName evidence="1">Uncharacterized protein</fullName>
    </submittedName>
</protein>
<evidence type="ECO:0000313" key="2">
    <source>
        <dbReference type="Proteomes" id="UP000265520"/>
    </source>
</evidence>